<name>A0A7U6GKI7_9GAMM</name>
<dbReference type="GO" id="GO:0004112">
    <property type="term" value="F:cyclic-nucleotide phosphodiesterase activity"/>
    <property type="evidence" value="ECO:0007669"/>
    <property type="project" value="InterPro"/>
</dbReference>
<reference evidence="6 7" key="1">
    <citation type="journal article" date="2014" name="PLoS ONE">
        <title>Physiological and genomic features of a novel sulfur-oxidizing gammaproteobacterium belonging to a previously uncultivated symbiotic lineage isolated from a hydrothermal vent.</title>
        <authorList>
            <person name="Nunoura T."/>
            <person name="Takaki Y."/>
            <person name="Kazama H."/>
            <person name="Kakuta J."/>
            <person name="Shimamura S."/>
            <person name="Makita H."/>
            <person name="Hirai M."/>
            <person name="Miyazaki M."/>
            <person name="Takai K."/>
        </authorList>
    </citation>
    <scope>NUCLEOTIDE SEQUENCE [LARGE SCALE GENOMIC DNA]</scope>
    <source>
        <strain evidence="6 7">Hiromi1</strain>
    </source>
</reference>
<evidence type="ECO:0000256" key="1">
    <source>
        <dbReference type="ARBA" id="ARBA00022723"/>
    </source>
</evidence>
<organism evidence="6 7">
    <name type="scientific">Thiolapillus brandeum</name>
    <dbReference type="NCBI Taxonomy" id="1076588"/>
    <lineage>
        <taxon>Bacteria</taxon>
        <taxon>Pseudomonadati</taxon>
        <taxon>Pseudomonadota</taxon>
        <taxon>Gammaproteobacteria</taxon>
        <taxon>Chromatiales</taxon>
        <taxon>Sedimenticolaceae</taxon>
        <taxon>Thiolapillus</taxon>
    </lineage>
</organism>
<dbReference type="SUPFAM" id="SSF56300">
    <property type="entry name" value="Metallo-dependent phosphatases"/>
    <property type="match status" value="1"/>
</dbReference>
<dbReference type="InterPro" id="IPR029052">
    <property type="entry name" value="Metallo-depent_PP-like"/>
</dbReference>
<evidence type="ECO:0000256" key="3">
    <source>
        <dbReference type="ARBA" id="ARBA00023004"/>
    </source>
</evidence>
<dbReference type="KEGG" id="tbn:TBH_C2379"/>
<accession>A0A7U6GKI7</accession>
<dbReference type="Pfam" id="PF00149">
    <property type="entry name" value="Metallophos"/>
    <property type="match status" value="1"/>
</dbReference>
<dbReference type="InterPro" id="IPR004843">
    <property type="entry name" value="Calcineurin-like_PHP"/>
</dbReference>
<proteinExistence type="inferred from homology"/>
<dbReference type="PANTHER" id="PTHR42988">
    <property type="entry name" value="PHOSPHOHYDROLASE"/>
    <property type="match status" value="1"/>
</dbReference>
<keyword evidence="3" id="KW-0408">Iron</keyword>
<evidence type="ECO:0000256" key="4">
    <source>
        <dbReference type="ARBA" id="ARBA00025742"/>
    </source>
</evidence>
<dbReference type="EMBL" id="AP012273">
    <property type="protein sequence ID" value="BAO45289.1"/>
    <property type="molecule type" value="Genomic_DNA"/>
</dbReference>
<feature type="domain" description="Calcineurin-like phosphoesterase" evidence="5">
    <location>
        <begin position="11"/>
        <end position="198"/>
    </location>
</feature>
<sequence length="267" mass="29229">MNTVNPGAELHLLQISDCHLYADPEGTLLGLNTLDSLQQVLHDACQDTSPELVIVTGDLVHDGSRTGYQNLAHSLKSAGCPGAAIPGNHDHVMTMQNTLEKRGIRTSGHMDMGNWRLVLLNSQVLGREHGHLSQHELEILDHALQDAPSNVLVFLHHQPIPIGSRWLDKIGLDNGEALLSRVQDDPRVKGICWGHVHQSWEGRLGHLKLMATPSTCIQFSPGQPGFGLDTAPPGWRDIILSANGRIRSEIHHLRHMPQGLIADSAGY</sequence>
<dbReference type="NCBIfam" id="NF008359">
    <property type="entry name" value="PRK11148.1"/>
    <property type="match status" value="1"/>
</dbReference>
<keyword evidence="1" id="KW-0479">Metal-binding</keyword>
<dbReference type="Proteomes" id="UP000031631">
    <property type="component" value="Chromosome"/>
</dbReference>
<dbReference type="PANTHER" id="PTHR42988:SF2">
    <property type="entry name" value="CYCLIC NUCLEOTIDE PHOSPHODIESTERASE CBUA0032-RELATED"/>
    <property type="match status" value="1"/>
</dbReference>
<dbReference type="GO" id="GO:0046872">
    <property type="term" value="F:metal ion binding"/>
    <property type="evidence" value="ECO:0007669"/>
    <property type="project" value="UniProtKB-KW"/>
</dbReference>
<keyword evidence="2" id="KW-0378">Hydrolase</keyword>
<evidence type="ECO:0000259" key="5">
    <source>
        <dbReference type="Pfam" id="PF00149"/>
    </source>
</evidence>
<protein>
    <submittedName>
        <fullName evidence="6">Calcineurin phosphoesterase domain protein</fullName>
    </submittedName>
</protein>
<comment type="similarity">
    <text evidence="4">Belongs to the cyclic nucleotide phosphodiesterase class-III family.</text>
</comment>
<dbReference type="OrthoDB" id="9784378at2"/>
<keyword evidence="7" id="KW-1185">Reference proteome</keyword>
<gene>
    <name evidence="6" type="ORF">TBH_C2379</name>
</gene>
<evidence type="ECO:0000313" key="6">
    <source>
        <dbReference type="EMBL" id="BAO45289.1"/>
    </source>
</evidence>
<dbReference type="AlphaFoldDB" id="A0A7U6GKI7"/>
<dbReference type="Gene3D" id="3.60.21.10">
    <property type="match status" value="1"/>
</dbReference>
<evidence type="ECO:0000313" key="7">
    <source>
        <dbReference type="Proteomes" id="UP000031631"/>
    </source>
</evidence>
<dbReference type="InterPro" id="IPR026575">
    <property type="entry name" value="GpdQ/CpdA-like"/>
</dbReference>
<dbReference type="InterPro" id="IPR050884">
    <property type="entry name" value="CNP_phosphodiesterase-III"/>
</dbReference>
<dbReference type="CDD" id="cd07402">
    <property type="entry name" value="MPP_GpdQ"/>
    <property type="match status" value="1"/>
</dbReference>
<evidence type="ECO:0000256" key="2">
    <source>
        <dbReference type="ARBA" id="ARBA00022801"/>
    </source>
</evidence>
<dbReference type="RefSeq" id="WP_052470158.1">
    <property type="nucleotide sequence ID" value="NZ_AP012273.1"/>
</dbReference>